<gene>
    <name evidence="2" type="ORF">DFH07DRAFT_774065</name>
</gene>
<feature type="region of interest" description="Disordered" evidence="1">
    <location>
        <begin position="130"/>
        <end position="149"/>
    </location>
</feature>
<comment type="caution">
    <text evidence="2">The sequence shown here is derived from an EMBL/GenBank/DDBJ whole genome shotgun (WGS) entry which is preliminary data.</text>
</comment>
<evidence type="ECO:0000256" key="1">
    <source>
        <dbReference type="SAM" id="MobiDB-lite"/>
    </source>
</evidence>
<accession>A0AAD7NBE8</accession>
<evidence type="ECO:0000313" key="3">
    <source>
        <dbReference type="Proteomes" id="UP001215280"/>
    </source>
</evidence>
<organism evidence="2 3">
    <name type="scientific">Mycena maculata</name>
    <dbReference type="NCBI Taxonomy" id="230809"/>
    <lineage>
        <taxon>Eukaryota</taxon>
        <taxon>Fungi</taxon>
        <taxon>Dikarya</taxon>
        <taxon>Basidiomycota</taxon>
        <taxon>Agaricomycotina</taxon>
        <taxon>Agaricomycetes</taxon>
        <taxon>Agaricomycetidae</taxon>
        <taxon>Agaricales</taxon>
        <taxon>Marasmiineae</taxon>
        <taxon>Mycenaceae</taxon>
        <taxon>Mycena</taxon>
    </lineage>
</organism>
<name>A0AAD7NBE8_9AGAR</name>
<reference evidence="2" key="1">
    <citation type="submission" date="2023-03" db="EMBL/GenBank/DDBJ databases">
        <title>Massive genome expansion in bonnet fungi (Mycena s.s.) driven by repeated elements and novel gene families across ecological guilds.</title>
        <authorList>
            <consortium name="Lawrence Berkeley National Laboratory"/>
            <person name="Harder C.B."/>
            <person name="Miyauchi S."/>
            <person name="Viragh M."/>
            <person name="Kuo A."/>
            <person name="Thoen E."/>
            <person name="Andreopoulos B."/>
            <person name="Lu D."/>
            <person name="Skrede I."/>
            <person name="Drula E."/>
            <person name="Henrissat B."/>
            <person name="Morin E."/>
            <person name="Kohler A."/>
            <person name="Barry K."/>
            <person name="LaButti K."/>
            <person name="Morin E."/>
            <person name="Salamov A."/>
            <person name="Lipzen A."/>
            <person name="Mereny Z."/>
            <person name="Hegedus B."/>
            <person name="Baldrian P."/>
            <person name="Stursova M."/>
            <person name="Weitz H."/>
            <person name="Taylor A."/>
            <person name="Grigoriev I.V."/>
            <person name="Nagy L.G."/>
            <person name="Martin F."/>
            <person name="Kauserud H."/>
        </authorList>
    </citation>
    <scope>NUCLEOTIDE SEQUENCE</scope>
    <source>
        <strain evidence="2">CBHHK188m</strain>
    </source>
</reference>
<sequence>MLNLRGSFLSPLFTVNSIVSLSHFTDTLLLVLARGSVEASARRAIKSCHLDRHPGIAEDAKFHLFFAHRSRVPKAGSKTSADKTAEEEVKVSEPIKATTGVNRALLQLKVKMDPPAPLTKLVWGGYSDLSDTESAVQSKGTPEPEFNPE</sequence>
<keyword evidence="3" id="KW-1185">Reference proteome</keyword>
<dbReference type="Proteomes" id="UP001215280">
    <property type="component" value="Unassembled WGS sequence"/>
</dbReference>
<protein>
    <submittedName>
        <fullName evidence="2">Uncharacterized protein</fullName>
    </submittedName>
</protein>
<evidence type="ECO:0000313" key="2">
    <source>
        <dbReference type="EMBL" id="KAJ7753668.1"/>
    </source>
</evidence>
<proteinExistence type="predicted"/>
<dbReference type="AlphaFoldDB" id="A0AAD7NBE8"/>
<dbReference type="EMBL" id="JARJLG010000070">
    <property type="protein sequence ID" value="KAJ7753668.1"/>
    <property type="molecule type" value="Genomic_DNA"/>
</dbReference>